<evidence type="ECO:0000313" key="2">
    <source>
        <dbReference type="Proteomes" id="UP000681317"/>
    </source>
</evidence>
<reference evidence="1 2" key="1">
    <citation type="submission" date="2021-03" db="EMBL/GenBank/DDBJ databases">
        <title>Complete Genome Sequences of Two Lysobacter Strains Isolated from Sea Water (Lysobacter caseinilyticus) and Soil (Lysobacter helvus) in South Korea.</title>
        <authorList>
            <person name="Watanabe Y."/>
            <person name="Arakawa K."/>
        </authorList>
    </citation>
    <scope>NUCLEOTIDE SEQUENCE [LARGE SCALE GENOMIC DNA]</scope>
    <source>
        <strain evidence="1 2">KVB24</strain>
    </source>
</reference>
<proteinExistence type="predicted"/>
<sequence length="101" mass="11649">MHRYVAPSRPLPPACRWLLQPDSAHLLWNAGCIAMVYTDQRAGCCQSVIQWQQVRHIARCGSIEQGMRWIDRWMEKRGGLPGSGTRRAVSLPAWARWVRHN</sequence>
<accession>A0ABN6FV56</accession>
<dbReference type="Proteomes" id="UP000681317">
    <property type="component" value="Chromosome"/>
</dbReference>
<name>A0ABN6FV56_9GAMM</name>
<keyword evidence="2" id="KW-1185">Reference proteome</keyword>
<dbReference type="EMBL" id="AP024545">
    <property type="protein sequence ID" value="BCT93533.1"/>
    <property type="molecule type" value="Genomic_DNA"/>
</dbReference>
<evidence type="ECO:0000313" key="1">
    <source>
        <dbReference type="EMBL" id="BCT93533.1"/>
    </source>
</evidence>
<organism evidence="1 2">
    <name type="scientific">Noviluteimonas caseinilytica</name>
    <dbReference type="NCBI Taxonomy" id="2675101"/>
    <lineage>
        <taxon>Bacteria</taxon>
        <taxon>Pseudomonadati</taxon>
        <taxon>Pseudomonadota</taxon>
        <taxon>Gammaproteobacteria</taxon>
        <taxon>Lysobacterales</taxon>
        <taxon>Lysobacteraceae</taxon>
        <taxon>Noviluteimonas</taxon>
    </lineage>
</organism>
<protein>
    <submittedName>
        <fullName evidence="1">Uncharacterized protein</fullName>
    </submittedName>
</protein>
<gene>
    <name evidence="1" type="ORF">LYSCAS_25570</name>
</gene>